<evidence type="ECO:0000259" key="3">
    <source>
        <dbReference type="Pfam" id="PF00296"/>
    </source>
</evidence>
<dbReference type="AlphaFoldDB" id="A0AA35SJJ1"/>
<reference evidence="4" key="1">
    <citation type="submission" date="2023-03" db="EMBL/GenBank/DDBJ databases">
        <authorList>
            <person name="Steffen K."/>
            <person name="Cardenas P."/>
        </authorList>
    </citation>
    <scope>NUCLEOTIDE SEQUENCE</scope>
</reference>
<keyword evidence="5" id="KW-1185">Reference proteome</keyword>
<dbReference type="GO" id="GO:0016705">
    <property type="term" value="F:oxidoreductase activity, acting on paired donors, with incorporation or reduction of molecular oxygen"/>
    <property type="evidence" value="ECO:0007669"/>
    <property type="project" value="InterPro"/>
</dbReference>
<keyword evidence="2" id="KW-0503">Monooxygenase</keyword>
<dbReference type="GO" id="GO:0005829">
    <property type="term" value="C:cytosol"/>
    <property type="evidence" value="ECO:0007669"/>
    <property type="project" value="TreeGrafter"/>
</dbReference>
<gene>
    <name evidence="4" type="ORF">GBAR_LOCUS17435</name>
</gene>
<protein>
    <submittedName>
        <fullName evidence="4">Uncharacterized protein y4vJ</fullName>
    </submittedName>
</protein>
<dbReference type="Pfam" id="PF00296">
    <property type="entry name" value="Bac_luciferase"/>
    <property type="match status" value="1"/>
</dbReference>
<feature type="domain" description="Luciferase-like" evidence="3">
    <location>
        <begin position="75"/>
        <end position="371"/>
    </location>
</feature>
<dbReference type="SUPFAM" id="SSF51679">
    <property type="entry name" value="Bacterial luciferase-like"/>
    <property type="match status" value="1"/>
</dbReference>
<dbReference type="PANTHER" id="PTHR30137:SF8">
    <property type="entry name" value="BLR5498 PROTEIN"/>
    <property type="match status" value="1"/>
</dbReference>
<evidence type="ECO:0000256" key="2">
    <source>
        <dbReference type="ARBA" id="ARBA00023033"/>
    </source>
</evidence>
<dbReference type="Gene3D" id="3.20.20.30">
    <property type="entry name" value="Luciferase-like domain"/>
    <property type="match status" value="1"/>
</dbReference>
<evidence type="ECO:0000313" key="5">
    <source>
        <dbReference type="Proteomes" id="UP001174909"/>
    </source>
</evidence>
<evidence type="ECO:0000313" key="4">
    <source>
        <dbReference type="EMBL" id="CAI8030734.1"/>
    </source>
</evidence>
<dbReference type="PANTHER" id="PTHR30137">
    <property type="entry name" value="LUCIFERASE-LIKE MONOOXYGENASE"/>
    <property type="match status" value="1"/>
</dbReference>
<name>A0AA35SJJ1_GEOBA</name>
<keyword evidence="1" id="KW-0560">Oxidoreductase</keyword>
<dbReference type="InterPro" id="IPR036661">
    <property type="entry name" value="Luciferase-like_sf"/>
</dbReference>
<organism evidence="4 5">
    <name type="scientific">Geodia barretti</name>
    <name type="common">Barrett's horny sponge</name>
    <dbReference type="NCBI Taxonomy" id="519541"/>
    <lineage>
        <taxon>Eukaryota</taxon>
        <taxon>Metazoa</taxon>
        <taxon>Porifera</taxon>
        <taxon>Demospongiae</taxon>
        <taxon>Heteroscleromorpha</taxon>
        <taxon>Tetractinellida</taxon>
        <taxon>Astrophorina</taxon>
        <taxon>Geodiidae</taxon>
        <taxon>Geodia</taxon>
    </lineage>
</organism>
<dbReference type="InterPro" id="IPR050766">
    <property type="entry name" value="Bact_Lucif_Oxidored"/>
</dbReference>
<evidence type="ECO:0000256" key="1">
    <source>
        <dbReference type="ARBA" id="ARBA00023002"/>
    </source>
</evidence>
<sequence length="406" mass="45697">MPSGQGGKGCVLYSGAIAERRLALAGHGGDLMDVFYFTEMPYAEFPESEAEKFPSMRLTFPNTYFDPQTASGLMNRYLDEYQHAEEMGFDGLMINEHHNTPSCMDVEVNITGGILARITKRAKILMLGNMLPTSDNPVRLAEEIALLDVISGGRIISGFVRGIGIESWANNTNPIHNRERFEECHDLVVKTWTTPGPFRWEGNHYHYRAVNPWMLPVQKPHPPVWVPGTGSPETVEWTARHRYTYAAFLTPLDVAKNLFARYREYAAADGWEPGPEKFAFMICAHVNDTDEKAQESGKAFLWRMNYPLRGPREYWSPPGYTSRAGAAAVAARRPTPLHEMSYQELQDRYHLVVGSPDTVIKKLRHIRDELGIGSILLEAQGGQLSHADTMRSIELFGKEVIPALKD</sequence>
<dbReference type="Proteomes" id="UP001174909">
    <property type="component" value="Unassembled WGS sequence"/>
</dbReference>
<dbReference type="InterPro" id="IPR011251">
    <property type="entry name" value="Luciferase-like_dom"/>
</dbReference>
<comment type="caution">
    <text evidence="4">The sequence shown here is derived from an EMBL/GenBank/DDBJ whole genome shotgun (WGS) entry which is preliminary data.</text>
</comment>
<dbReference type="EMBL" id="CASHTH010002496">
    <property type="protein sequence ID" value="CAI8030734.1"/>
    <property type="molecule type" value="Genomic_DNA"/>
</dbReference>
<dbReference type="GO" id="GO:0004497">
    <property type="term" value="F:monooxygenase activity"/>
    <property type="evidence" value="ECO:0007669"/>
    <property type="project" value="UniProtKB-KW"/>
</dbReference>
<accession>A0AA35SJJ1</accession>
<proteinExistence type="predicted"/>